<keyword evidence="2" id="KW-0862">Zinc</keyword>
<evidence type="ECO:0000256" key="2">
    <source>
        <dbReference type="ARBA" id="ARBA00022833"/>
    </source>
</evidence>
<evidence type="ECO:0000313" key="4">
    <source>
        <dbReference type="EMBL" id="PKA65674.1"/>
    </source>
</evidence>
<keyword evidence="5" id="KW-1185">Reference proteome</keyword>
<evidence type="ECO:0000256" key="3">
    <source>
        <dbReference type="SAM" id="MobiDB-lite"/>
    </source>
</evidence>
<dbReference type="PANTHER" id="PTHR34451">
    <property type="entry name" value="PHD FINGER FAMILY PROTEIN"/>
    <property type="match status" value="1"/>
</dbReference>
<dbReference type="STRING" id="1088818.A0A2I0BD00"/>
<feature type="compositionally biased region" description="Basic and acidic residues" evidence="3">
    <location>
        <begin position="286"/>
        <end position="312"/>
    </location>
</feature>
<dbReference type="AlphaFoldDB" id="A0A2I0BD00"/>
<dbReference type="InterPro" id="IPR011011">
    <property type="entry name" value="Znf_FYVE_PHD"/>
</dbReference>
<accession>A0A2I0BD00</accession>
<dbReference type="EMBL" id="KZ451890">
    <property type="protein sequence ID" value="PKA65674.1"/>
    <property type="molecule type" value="Genomic_DNA"/>
</dbReference>
<feature type="region of interest" description="Disordered" evidence="3">
    <location>
        <begin position="286"/>
        <end position="317"/>
    </location>
</feature>
<name>A0A2I0BD00_9ASPA</name>
<feature type="region of interest" description="Disordered" evidence="3">
    <location>
        <begin position="224"/>
        <end position="243"/>
    </location>
</feature>
<dbReference type="OrthoDB" id="692041at2759"/>
<reference evidence="4 5" key="1">
    <citation type="journal article" date="2017" name="Nature">
        <title>The Apostasia genome and the evolution of orchids.</title>
        <authorList>
            <person name="Zhang G.Q."/>
            <person name="Liu K.W."/>
            <person name="Li Z."/>
            <person name="Lohaus R."/>
            <person name="Hsiao Y.Y."/>
            <person name="Niu S.C."/>
            <person name="Wang J.Y."/>
            <person name="Lin Y.C."/>
            <person name="Xu Q."/>
            <person name="Chen L.J."/>
            <person name="Yoshida K."/>
            <person name="Fujiwara S."/>
            <person name="Wang Z.W."/>
            <person name="Zhang Y.Q."/>
            <person name="Mitsuda N."/>
            <person name="Wang M."/>
            <person name="Liu G.H."/>
            <person name="Pecoraro L."/>
            <person name="Huang H.X."/>
            <person name="Xiao X.J."/>
            <person name="Lin M."/>
            <person name="Wu X.Y."/>
            <person name="Wu W.L."/>
            <person name="Chen Y.Y."/>
            <person name="Chang S.B."/>
            <person name="Sakamoto S."/>
            <person name="Ohme-Takagi M."/>
            <person name="Yagi M."/>
            <person name="Zeng S.J."/>
            <person name="Shen C.Y."/>
            <person name="Yeh C.M."/>
            <person name="Luo Y.B."/>
            <person name="Tsai W.C."/>
            <person name="Van de Peer Y."/>
            <person name="Liu Z.J."/>
        </authorList>
    </citation>
    <scope>NUCLEOTIDE SEQUENCE [LARGE SCALE GENOMIC DNA]</scope>
    <source>
        <strain evidence="5">cv. Shenzhen</strain>
        <tissue evidence="4">Stem</tissue>
    </source>
</reference>
<keyword evidence="1" id="KW-0863">Zinc-finger</keyword>
<proteinExistence type="predicted"/>
<evidence type="ECO:0000313" key="5">
    <source>
        <dbReference type="Proteomes" id="UP000236161"/>
    </source>
</evidence>
<organism evidence="4 5">
    <name type="scientific">Apostasia shenzhenica</name>
    <dbReference type="NCBI Taxonomy" id="1088818"/>
    <lineage>
        <taxon>Eukaryota</taxon>
        <taxon>Viridiplantae</taxon>
        <taxon>Streptophyta</taxon>
        <taxon>Embryophyta</taxon>
        <taxon>Tracheophyta</taxon>
        <taxon>Spermatophyta</taxon>
        <taxon>Magnoliopsida</taxon>
        <taxon>Liliopsida</taxon>
        <taxon>Asparagales</taxon>
        <taxon>Orchidaceae</taxon>
        <taxon>Apostasioideae</taxon>
        <taxon>Apostasia</taxon>
    </lineage>
</organism>
<sequence length="357" mass="38525">MTTAARRVGEAVGGGGESLLLLPSGGCSGDGCDAVEPWPVHQVRHRNNVFLRLCTSCVLKNHPGSFCCSCFEVLDHAERPPLVHCSKCPSVAHLSCLPDPTLAPLFLCPACDSPSPTSFSYFPYSKKSADRIIGLRASKILLAAARLSATSMTRAAALARADAEKKVKEAALAKKRARDMLDMALSISEKENEKMKESVKTTAVASVATSAAAAEEMMLEPKKKPARLNSAVTPSVAAQKRVQNREREKWMRFSEPVASVNRPTPGIEKEIFKGKLNSVVKGNEVKDKKEKGMHSGSCREGERGVADTEKGPARLTESSPVDCYGPMCDLCWRACKSGHSCADKWVPRLSGCVSRFC</sequence>
<protein>
    <recommendedName>
        <fullName evidence="6">PHD-type domain-containing protein</fullName>
    </recommendedName>
</protein>
<evidence type="ECO:0008006" key="6">
    <source>
        <dbReference type="Google" id="ProtNLM"/>
    </source>
</evidence>
<gene>
    <name evidence="4" type="ORF">AXF42_Ash013088</name>
</gene>
<dbReference type="SUPFAM" id="SSF57903">
    <property type="entry name" value="FYVE/PHD zinc finger"/>
    <property type="match status" value="1"/>
</dbReference>
<dbReference type="GO" id="GO:0008270">
    <property type="term" value="F:zinc ion binding"/>
    <property type="evidence" value="ECO:0007669"/>
    <property type="project" value="UniProtKB-KW"/>
</dbReference>
<dbReference type="Proteomes" id="UP000236161">
    <property type="component" value="Unassembled WGS sequence"/>
</dbReference>
<evidence type="ECO:0000256" key="1">
    <source>
        <dbReference type="ARBA" id="ARBA00022771"/>
    </source>
</evidence>
<dbReference type="PANTHER" id="PTHR34451:SF7">
    <property type="entry name" value="PHD FINGER FAMILY PROTEIN"/>
    <property type="match status" value="1"/>
</dbReference>
<keyword evidence="1" id="KW-0479">Metal-binding</keyword>